<reference evidence="2" key="1">
    <citation type="submission" date="2020-06" db="EMBL/GenBank/DDBJ databases">
        <authorList>
            <person name="Li T."/>
            <person name="Hu X."/>
            <person name="Zhang T."/>
            <person name="Song X."/>
            <person name="Zhang H."/>
            <person name="Dai N."/>
            <person name="Sheng W."/>
            <person name="Hou X."/>
            <person name="Wei L."/>
        </authorList>
    </citation>
    <scope>NUCLEOTIDE SEQUENCE</scope>
    <source>
        <strain evidence="2">3651</strain>
        <tissue evidence="2">Leaf</tissue>
    </source>
</reference>
<dbReference type="PANTHER" id="PTHR31973:SF191">
    <property type="entry name" value="OS05G0489400 PROTEIN"/>
    <property type="match status" value="1"/>
</dbReference>
<reference evidence="2" key="2">
    <citation type="journal article" date="2024" name="Plant">
        <title>Genomic evolution and insights into agronomic trait innovations of Sesamum species.</title>
        <authorList>
            <person name="Miao H."/>
            <person name="Wang L."/>
            <person name="Qu L."/>
            <person name="Liu H."/>
            <person name="Sun Y."/>
            <person name="Le M."/>
            <person name="Wang Q."/>
            <person name="Wei S."/>
            <person name="Zheng Y."/>
            <person name="Lin W."/>
            <person name="Duan Y."/>
            <person name="Cao H."/>
            <person name="Xiong S."/>
            <person name="Wang X."/>
            <person name="Wei L."/>
            <person name="Li C."/>
            <person name="Ma Q."/>
            <person name="Ju M."/>
            <person name="Zhao R."/>
            <person name="Li G."/>
            <person name="Mu C."/>
            <person name="Tian Q."/>
            <person name="Mei H."/>
            <person name="Zhang T."/>
            <person name="Gao T."/>
            <person name="Zhang H."/>
        </authorList>
    </citation>
    <scope>NUCLEOTIDE SEQUENCE</scope>
    <source>
        <strain evidence="2">3651</strain>
    </source>
</reference>
<feature type="domain" description="Zinc finger PMZ-type" evidence="1">
    <location>
        <begin position="71"/>
        <end position="98"/>
    </location>
</feature>
<evidence type="ECO:0000313" key="3">
    <source>
        <dbReference type="Proteomes" id="UP001293254"/>
    </source>
</evidence>
<protein>
    <recommendedName>
        <fullName evidence="1">Zinc finger PMZ-type domain-containing protein</fullName>
    </recommendedName>
</protein>
<dbReference type="InterPro" id="IPR006564">
    <property type="entry name" value="Znf_PMZ"/>
</dbReference>
<sequence length="167" mass="19445">MLEMLRRQLVCRFQHKLQRIAKCKGLLCPRIQDKVNHLKIKALDYEAFLAGEGIWEIQGANTSWVVDLNQHKCTCRVWNVTGIPYMHATCAILTEHATIEEYVTGYFHVAKYKQIYEAIIHPIPDPKHWIEESEEISQLDRDEMIMPPYVEGCPGDLRGQGKKVLRR</sequence>
<name>A0AAE1Y1B3_9LAMI</name>
<keyword evidence="3" id="KW-1185">Reference proteome</keyword>
<dbReference type="GO" id="GO:0008270">
    <property type="term" value="F:zinc ion binding"/>
    <property type="evidence" value="ECO:0007669"/>
    <property type="project" value="InterPro"/>
</dbReference>
<organism evidence="2 3">
    <name type="scientific">Sesamum alatum</name>
    <dbReference type="NCBI Taxonomy" id="300844"/>
    <lineage>
        <taxon>Eukaryota</taxon>
        <taxon>Viridiplantae</taxon>
        <taxon>Streptophyta</taxon>
        <taxon>Embryophyta</taxon>
        <taxon>Tracheophyta</taxon>
        <taxon>Spermatophyta</taxon>
        <taxon>Magnoliopsida</taxon>
        <taxon>eudicotyledons</taxon>
        <taxon>Gunneridae</taxon>
        <taxon>Pentapetalae</taxon>
        <taxon>asterids</taxon>
        <taxon>lamiids</taxon>
        <taxon>Lamiales</taxon>
        <taxon>Pedaliaceae</taxon>
        <taxon>Sesamum</taxon>
    </lineage>
</organism>
<dbReference type="EMBL" id="JACGWO010000008">
    <property type="protein sequence ID" value="KAK4421824.1"/>
    <property type="molecule type" value="Genomic_DNA"/>
</dbReference>
<dbReference type="SMART" id="SM00575">
    <property type="entry name" value="ZnF_PMZ"/>
    <property type="match status" value="1"/>
</dbReference>
<accession>A0AAE1Y1B3</accession>
<dbReference type="Proteomes" id="UP001293254">
    <property type="component" value="Unassembled WGS sequence"/>
</dbReference>
<comment type="caution">
    <text evidence="2">The sequence shown here is derived from an EMBL/GenBank/DDBJ whole genome shotgun (WGS) entry which is preliminary data.</text>
</comment>
<evidence type="ECO:0000259" key="1">
    <source>
        <dbReference type="SMART" id="SM00575"/>
    </source>
</evidence>
<evidence type="ECO:0000313" key="2">
    <source>
        <dbReference type="EMBL" id="KAK4421824.1"/>
    </source>
</evidence>
<dbReference type="PANTHER" id="PTHR31973">
    <property type="entry name" value="POLYPROTEIN, PUTATIVE-RELATED"/>
    <property type="match status" value="1"/>
</dbReference>
<dbReference type="AlphaFoldDB" id="A0AAE1Y1B3"/>
<gene>
    <name evidence="2" type="ORF">Salat_2133000</name>
</gene>
<proteinExistence type="predicted"/>